<protein>
    <recommendedName>
        <fullName evidence="1">Helix-turn-helix domain-containing protein</fullName>
    </recommendedName>
</protein>
<organism evidence="2">
    <name type="scientific">marine sediment metagenome</name>
    <dbReference type="NCBI Taxonomy" id="412755"/>
    <lineage>
        <taxon>unclassified sequences</taxon>
        <taxon>metagenomes</taxon>
        <taxon>ecological metagenomes</taxon>
    </lineage>
</organism>
<proteinExistence type="predicted"/>
<reference evidence="2" key="1">
    <citation type="journal article" date="2014" name="Front. Microbiol.">
        <title>High frequency of phylogenetically diverse reductive dehalogenase-homologous genes in deep subseafloor sedimentary metagenomes.</title>
        <authorList>
            <person name="Kawai M."/>
            <person name="Futagami T."/>
            <person name="Toyoda A."/>
            <person name="Takaki Y."/>
            <person name="Nishi S."/>
            <person name="Hori S."/>
            <person name="Arai W."/>
            <person name="Tsubouchi T."/>
            <person name="Morono Y."/>
            <person name="Uchiyama I."/>
            <person name="Ito T."/>
            <person name="Fujiyama A."/>
            <person name="Inagaki F."/>
            <person name="Takami H."/>
        </authorList>
    </citation>
    <scope>NUCLEOTIDE SEQUENCE</scope>
    <source>
        <strain evidence="2">Expedition CK06-06</strain>
    </source>
</reference>
<sequence>MKLLEEYLTVKDVASKLGVKPVTTYKWIREGKLKGTYFKIGGVYRFDLKLLEKHLEDMITND</sequence>
<accession>X1IU04</accession>
<feature type="domain" description="Helix-turn-helix" evidence="1">
    <location>
        <begin position="7"/>
        <end position="56"/>
    </location>
</feature>
<evidence type="ECO:0000313" key="2">
    <source>
        <dbReference type="EMBL" id="GAH60993.1"/>
    </source>
</evidence>
<dbReference type="InterPro" id="IPR009061">
    <property type="entry name" value="DNA-bd_dom_put_sf"/>
</dbReference>
<dbReference type="Pfam" id="PF12728">
    <property type="entry name" value="HTH_17"/>
    <property type="match status" value="1"/>
</dbReference>
<dbReference type="EMBL" id="BARU01016464">
    <property type="protein sequence ID" value="GAH60993.1"/>
    <property type="molecule type" value="Genomic_DNA"/>
</dbReference>
<dbReference type="GO" id="GO:0003677">
    <property type="term" value="F:DNA binding"/>
    <property type="evidence" value="ECO:0007669"/>
    <property type="project" value="InterPro"/>
</dbReference>
<gene>
    <name evidence="2" type="ORF">S03H2_27358</name>
</gene>
<dbReference type="NCBIfam" id="TIGR01764">
    <property type="entry name" value="excise"/>
    <property type="match status" value="1"/>
</dbReference>
<dbReference type="SUPFAM" id="SSF46955">
    <property type="entry name" value="Putative DNA-binding domain"/>
    <property type="match status" value="1"/>
</dbReference>
<evidence type="ECO:0000259" key="1">
    <source>
        <dbReference type="Pfam" id="PF12728"/>
    </source>
</evidence>
<dbReference type="Gene3D" id="1.10.1660.10">
    <property type="match status" value="1"/>
</dbReference>
<name>X1IU04_9ZZZZ</name>
<dbReference type="InterPro" id="IPR041657">
    <property type="entry name" value="HTH_17"/>
</dbReference>
<dbReference type="AlphaFoldDB" id="X1IU04"/>
<dbReference type="InterPro" id="IPR010093">
    <property type="entry name" value="SinI_DNA-bd"/>
</dbReference>
<comment type="caution">
    <text evidence="2">The sequence shown here is derived from an EMBL/GenBank/DDBJ whole genome shotgun (WGS) entry which is preliminary data.</text>
</comment>